<dbReference type="STRING" id="3880.A0A072UJL1"/>
<dbReference type="GO" id="GO:0008266">
    <property type="term" value="F:poly(U) RNA binding"/>
    <property type="evidence" value="ECO:0000318"/>
    <property type="project" value="GO_Central"/>
</dbReference>
<dbReference type="PROSITE" id="PS50102">
    <property type="entry name" value="RRM"/>
    <property type="match status" value="3"/>
</dbReference>
<keyword evidence="7" id="KW-0067">ATP-binding</keyword>
<keyword evidence="7" id="KW-0347">Helicase</keyword>
<proteinExistence type="predicted"/>
<dbReference type="CDD" id="cd12381">
    <property type="entry name" value="RRM4_I_PABPs"/>
    <property type="match status" value="1"/>
</dbReference>
<evidence type="ECO:0000313" key="7">
    <source>
        <dbReference type="EMBL" id="KEH26025.1"/>
    </source>
</evidence>
<evidence type="ECO:0000313" key="8">
    <source>
        <dbReference type="EnsemblPlants" id="KEH26025"/>
    </source>
</evidence>
<keyword evidence="7" id="KW-0547">Nucleotide-binding</keyword>
<dbReference type="Gene3D" id="3.30.70.330">
    <property type="match status" value="3"/>
</dbReference>
<gene>
    <name evidence="7" type="ordered locus">MTR_6g040070</name>
</gene>
<evidence type="ECO:0000259" key="6">
    <source>
        <dbReference type="PROSITE" id="PS51192"/>
    </source>
</evidence>
<dbReference type="InterPro" id="IPR027417">
    <property type="entry name" value="P-loop_NTPase"/>
</dbReference>
<dbReference type="SUPFAM" id="SSF54928">
    <property type="entry name" value="RNA-binding domain, RBD"/>
    <property type="match status" value="3"/>
</dbReference>
<dbReference type="InterPro" id="IPR012677">
    <property type="entry name" value="Nucleotide-bd_a/b_plait_sf"/>
</dbReference>
<dbReference type="InterPro" id="IPR014001">
    <property type="entry name" value="Helicase_ATP-bd"/>
</dbReference>
<dbReference type="InterPro" id="IPR000504">
    <property type="entry name" value="RRM_dom"/>
</dbReference>
<dbReference type="InterPro" id="IPR003954">
    <property type="entry name" value="RRM_euk-type"/>
</dbReference>
<dbReference type="SUPFAM" id="SSF52540">
    <property type="entry name" value="P-loop containing nucleoside triphosphate hydrolases"/>
    <property type="match status" value="1"/>
</dbReference>
<dbReference type="GO" id="GO:0005524">
    <property type="term" value="F:ATP binding"/>
    <property type="evidence" value="ECO:0007669"/>
    <property type="project" value="InterPro"/>
</dbReference>
<dbReference type="EMBL" id="CM001222">
    <property type="protein sequence ID" value="KEH26025.1"/>
    <property type="molecule type" value="Genomic_DNA"/>
</dbReference>
<dbReference type="CDD" id="cd12379">
    <property type="entry name" value="RRM2_I_PABPs"/>
    <property type="match status" value="1"/>
</dbReference>
<keyword evidence="9" id="KW-1185">Reference proteome</keyword>
<name>A0A072UJL1_MEDTR</name>
<dbReference type="FunFam" id="3.30.70.330:FF:000239">
    <property type="entry name" value="Polyadenylate-binding protein"/>
    <property type="match status" value="1"/>
</dbReference>
<dbReference type="Pfam" id="PF00270">
    <property type="entry name" value="DEAD"/>
    <property type="match status" value="1"/>
</dbReference>
<evidence type="ECO:0000256" key="2">
    <source>
        <dbReference type="ARBA" id="ARBA00022884"/>
    </source>
</evidence>
<dbReference type="GO" id="GO:0004386">
    <property type="term" value="F:helicase activity"/>
    <property type="evidence" value="ECO:0007669"/>
    <property type="project" value="UniProtKB-KW"/>
</dbReference>
<feature type="coiled-coil region" evidence="4">
    <location>
        <begin position="178"/>
        <end position="206"/>
    </location>
</feature>
<dbReference type="SMART" id="SM00361">
    <property type="entry name" value="RRM_1"/>
    <property type="match status" value="3"/>
</dbReference>
<sequence>MFSHRDPSIRKTGFANVFVKNLDTSIDNKVLHDTFATFGTVLSCKVALDSNGKSLGYGFVQYDNHESAKCAIEKLDGMLIKDKKAFVGYFIRRQERSENGSPKFTNVYVKNLLETDTDEDLKKLFSTYGVITSAVIMKDENGNSKCFGFVNFQSPDSAAAAVEKLNGTTTNDGKVLYVGRAQRKCEREAELRAKFEQEKIKRYEKLQGANLYLKNLDESINDEKLKEMFSEFGTITSCKVMFDAHGHSKGFGFVAFSTSEEASKAINGMSGKIIGQKPLYVVVAQRKEDRKTRLQAQFSQINVSGGITSFPARIAGYHQSTPRLAPQQLYYGQGTPRLMLPQPAGYGYQQQFIPGMQSGVAPNYIMPYHPQRHGHTGHRMPPVGNFQQVQQNQVLPRNSDQGFRYNGRNSVDPSAVSEGQMIDPSIQNHGALSNNSLPSTLASVTLENQNRVTFDIISFSLLIWRQLRNLNLCSLFPQNQKSQREAMKRRITKLLSLSFSSLQSQIQNHHQPLSKSLPPTSSFSTFSNSERDSLILQQFKQRKLKGSSNSVLNSSFDDTNDEKMIQNGLKNGTMVVGGFKELGMSDELIEVMEEIGEFVPSEIQCVVIPTILDGKSLLLSSPSQHDRTLAYLLPLIQMLRRDRELLGSNSKYPRAVVLCASEEKVEQCFNAARYIIHNAEVKSAKNRASSDTEKSNSSIGLMIGTPYEILQYIEEGTIVPAELKCLVLDEADSMLGSSNFGPEINKIIRPLQHNESKSSVKRLQTIMAISTIAEVLGEDSPIVK</sequence>
<keyword evidence="4" id="KW-0175">Coiled coil</keyword>
<dbReference type="EnsemblPlants" id="KEH26025">
    <property type="protein sequence ID" value="KEH26025"/>
    <property type="gene ID" value="MTR_6g040070"/>
</dbReference>
<dbReference type="InterPro" id="IPR011545">
    <property type="entry name" value="DEAD/DEAH_box_helicase_dom"/>
</dbReference>
<dbReference type="SMART" id="SM00487">
    <property type="entry name" value="DEXDc"/>
    <property type="match status" value="1"/>
</dbReference>
<feature type="domain" description="Helicase ATP-binding" evidence="6">
    <location>
        <begin position="608"/>
        <end position="784"/>
    </location>
</feature>
<keyword evidence="7" id="KW-0378">Hydrolase</keyword>
<evidence type="ECO:0000259" key="5">
    <source>
        <dbReference type="PROSITE" id="PS50102"/>
    </source>
</evidence>
<reference evidence="7 9" key="1">
    <citation type="journal article" date="2011" name="Nature">
        <title>The Medicago genome provides insight into the evolution of rhizobial symbioses.</title>
        <authorList>
            <person name="Young N.D."/>
            <person name="Debelle F."/>
            <person name="Oldroyd G.E."/>
            <person name="Geurts R."/>
            <person name="Cannon S.B."/>
            <person name="Udvardi M.K."/>
            <person name="Benedito V.A."/>
            <person name="Mayer K.F."/>
            <person name="Gouzy J."/>
            <person name="Schoof H."/>
            <person name="Van de Peer Y."/>
            <person name="Proost S."/>
            <person name="Cook D.R."/>
            <person name="Meyers B.C."/>
            <person name="Spannagl M."/>
            <person name="Cheung F."/>
            <person name="De Mita S."/>
            <person name="Krishnakumar V."/>
            <person name="Gundlach H."/>
            <person name="Zhou S."/>
            <person name="Mudge J."/>
            <person name="Bharti A.K."/>
            <person name="Murray J.D."/>
            <person name="Naoumkina M.A."/>
            <person name="Rosen B."/>
            <person name="Silverstein K.A."/>
            <person name="Tang H."/>
            <person name="Rombauts S."/>
            <person name="Zhao P.X."/>
            <person name="Zhou P."/>
            <person name="Barbe V."/>
            <person name="Bardou P."/>
            <person name="Bechner M."/>
            <person name="Bellec A."/>
            <person name="Berger A."/>
            <person name="Berges H."/>
            <person name="Bidwell S."/>
            <person name="Bisseling T."/>
            <person name="Choisne N."/>
            <person name="Couloux A."/>
            <person name="Denny R."/>
            <person name="Deshpande S."/>
            <person name="Dai X."/>
            <person name="Doyle J.J."/>
            <person name="Dudez A.M."/>
            <person name="Farmer A.D."/>
            <person name="Fouteau S."/>
            <person name="Franken C."/>
            <person name="Gibelin C."/>
            <person name="Gish J."/>
            <person name="Goldstein S."/>
            <person name="Gonzalez A.J."/>
            <person name="Green P.J."/>
            <person name="Hallab A."/>
            <person name="Hartog M."/>
            <person name="Hua A."/>
            <person name="Humphray S.J."/>
            <person name="Jeong D.H."/>
            <person name="Jing Y."/>
            <person name="Jocker A."/>
            <person name="Kenton S.M."/>
            <person name="Kim D.J."/>
            <person name="Klee K."/>
            <person name="Lai H."/>
            <person name="Lang C."/>
            <person name="Lin S."/>
            <person name="Macmil S.L."/>
            <person name="Magdelenat G."/>
            <person name="Matthews L."/>
            <person name="McCorrison J."/>
            <person name="Monaghan E.L."/>
            <person name="Mun J.H."/>
            <person name="Najar F.Z."/>
            <person name="Nicholson C."/>
            <person name="Noirot C."/>
            <person name="O'Bleness M."/>
            <person name="Paule C.R."/>
            <person name="Poulain J."/>
            <person name="Prion F."/>
            <person name="Qin B."/>
            <person name="Qu C."/>
            <person name="Retzel E.F."/>
            <person name="Riddle C."/>
            <person name="Sallet E."/>
            <person name="Samain S."/>
            <person name="Samson N."/>
            <person name="Sanders I."/>
            <person name="Saurat O."/>
            <person name="Scarpelli C."/>
            <person name="Schiex T."/>
            <person name="Segurens B."/>
            <person name="Severin A.J."/>
            <person name="Sherrier D.J."/>
            <person name="Shi R."/>
            <person name="Sims S."/>
            <person name="Singer S.R."/>
            <person name="Sinharoy S."/>
            <person name="Sterck L."/>
            <person name="Viollet A."/>
            <person name="Wang B.B."/>
            <person name="Wang K."/>
            <person name="Wang M."/>
            <person name="Wang X."/>
            <person name="Warfsmann J."/>
            <person name="Weissenbach J."/>
            <person name="White D.D."/>
            <person name="White J.D."/>
            <person name="Wiley G.B."/>
            <person name="Wincker P."/>
            <person name="Xing Y."/>
            <person name="Yang L."/>
            <person name="Yao Z."/>
            <person name="Ying F."/>
            <person name="Zhai J."/>
            <person name="Zhou L."/>
            <person name="Zuber A."/>
            <person name="Denarie J."/>
            <person name="Dixon R.A."/>
            <person name="May G.D."/>
            <person name="Schwartz D.C."/>
            <person name="Rogers J."/>
            <person name="Quetier F."/>
            <person name="Town C.D."/>
            <person name="Roe B.A."/>
        </authorList>
    </citation>
    <scope>NUCLEOTIDE SEQUENCE [LARGE SCALE GENOMIC DNA]</scope>
    <source>
        <strain evidence="7">A17</strain>
        <strain evidence="8 9">cv. Jemalong A17</strain>
    </source>
</reference>
<dbReference type="PROSITE" id="PS51192">
    <property type="entry name" value="HELICASE_ATP_BIND_1"/>
    <property type="match status" value="1"/>
</dbReference>
<dbReference type="AlphaFoldDB" id="A0A072UJL1"/>
<feature type="domain" description="RRM" evidence="5">
    <location>
        <begin position="15"/>
        <end position="92"/>
    </location>
</feature>
<accession>A0A072UJL1</accession>
<dbReference type="Gene3D" id="3.40.50.300">
    <property type="entry name" value="P-loop containing nucleotide triphosphate hydrolases"/>
    <property type="match status" value="1"/>
</dbReference>
<dbReference type="Proteomes" id="UP000002051">
    <property type="component" value="Chromosome 6"/>
</dbReference>
<dbReference type="CDD" id="cd12380">
    <property type="entry name" value="RRM3_I_PABPs"/>
    <property type="match status" value="1"/>
</dbReference>
<keyword evidence="2 3" id="KW-0694">RNA-binding</keyword>
<evidence type="ECO:0000256" key="3">
    <source>
        <dbReference type="PROSITE-ProRule" id="PRU00176"/>
    </source>
</evidence>
<dbReference type="InterPro" id="IPR035979">
    <property type="entry name" value="RBD_domain_sf"/>
</dbReference>
<feature type="domain" description="RRM" evidence="5">
    <location>
        <begin position="209"/>
        <end position="286"/>
    </location>
</feature>
<reference evidence="7 9" key="2">
    <citation type="journal article" date="2014" name="BMC Genomics">
        <title>An improved genome release (version Mt4.0) for the model legume Medicago truncatula.</title>
        <authorList>
            <person name="Tang H."/>
            <person name="Krishnakumar V."/>
            <person name="Bidwell S."/>
            <person name="Rosen B."/>
            <person name="Chan A."/>
            <person name="Zhou S."/>
            <person name="Gentzbittel L."/>
            <person name="Childs K.L."/>
            <person name="Yandell M."/>
            <person name="Gundlach H."/>
            <person name="Mayer K.F."/>
            <person name="Schwartz D.C."/>
            <person name="Town C.D."/>
        </authorList>
    </citation>
    <scope>GENOME REANNOTATION</scope>
    <source>
        <strain evidence="7">A17</strain>
        <strain evidence="8 9">cv. Jemalong A17</strain>
    </source>
</reference>
<dbReference type="InterPro" id="IPR045305">
    <property type="entry name" value="RRM2_I_PABPs"/>
</dbReference>
<evidence type="ECO:0000256" key="4">
    <source>
        <dbReference type="SAM" id="Coils"/>
    </source>
</evidence>
<organism evidence="7 9">
    <name type="scientific">Medicago truncatula</name>
    <name type="common">Barrel medic</name>
    <name type="synonym">Medicago tribuloides</name>
    <dbReference type="NCBI Taxonomy" id="3880"/>
    <lineage>
        <taxon>Eukaryota</taxon>
        <taxon>Viridiplantae</taxon>
        <taxon>Streptophyta</taxon>
        <taxon>Embryophyta</taxon>
        <taxon>Tracheophyta</taxon>
        <taxon>Spermatophyta</taxon>
        <taxon>Magnoliopsida</taxon>
        <taxon>eudicotyledons</taxon>
        <taxon>Gunneridae</taxon>
        <taxon>Pentapetalae</taxon>
        <taxon>rosids</taxon>
        <taxon>fabids</taxon>
        <taxon>Fabales</taxon>
        <taxon>Fabaceae</taxon>
        <taxon>Papilionoideae</taxon>
        <taxon>50 kb inversion clade</taxon>
        <taxon>NPAAA clade</taxon>
        <taxon>Hologalegina</taxon>
        <taxon>IRL clade</taxon>
        <taxon>Trifolieae</taxon>
        <taxon>Medicago</taxon>
    </lineage>
</organism>
<dbReference type="eggNOG" id="KOG0331">
    <property type="taxonomic scope" value="Eukaryota"/>
</dbReference>
<dbReference type="GO" id="GO:0005634">
    <property type="term" value="C:nucleus"/>
    <property type="evidence" value="ECO:0000318"/>
    <property type="project" value="GO_Central"/>
</dbReference>
<dbReference type="Pfam" id="PF00076">
    <property type="entry name" value="RRM_1"/>
    <property type="match status" value="3"/>
</dbReference>
<dbReference type="PANTHER" id="PTHR24012">
    <property type="entry name" value="RNA BINDING PROTEIN"/>
    <property type="match status" value="1"/>
</dbReference>
<feature type="domain" description="RRM" evidence="5">
    <location>
        <begin position="105"/>
        <end position="183"/>
    </location>
</feature>
<dbReference type="FunFam" id="3.30.70.330:FF:000003">
    <property type="entry name" value="Polyadenylate-binding protein"/>
    <property type="match status" value="1"/>
</dbReference>
<reference evidence="8" key="3">
    <citation type="submission" date="2015-04" db="UniProtKB">
        <authorList>
            <consortium name="EnsemblPlants"/>
        </authorList>
    </citation>
    <scope>IDENTIFICATION</scope>
    <source>
        <strain evidence="8">cv. Jemalong A17</strain>
    </source>
</reference>
<evidence type="ECO:0000313" key="9">
    <source>
        <dbReference type="Proteomes" id="UP000002051"/>
    </source>
</evidence>
<keyword evidence="1" id="KW-0677">Repeat</keyword>
<dbReference type="GO" id="GO:1990904">
    <property type="term" value="C:ribonucleoprotein complex"/>
    <property type="evidence" value="ECO:0000318"/>
    <property type="project" value="GO_Central"/>
</dbReference>
<evidence type="ECO:0000256" key="1">
    <source>
        <dbReference type="ARBA" id="ARBA00022737"/>
    </source>
</evidence>
<dbReference type="FunFam" id="3.30.70.330:FF:000217">
    <property type="entry name" value="Polyadenylate-binding protein"/>
    <property type="match status" value="1"/>
</dbReference>
<dbReference type="SMART" id="SM00360">
    <property type="entry name" value="RRM"/>
    <property type="match status" value="3"/>
</dbReference>
<dbReference type="GO" id="GO:0003730">
    <property type="term" value="F:mRNA 3'-UTR binding"/>
    <property type="evidence" value="ECO:0000318"/>
    <property type="project" value="GO_Central"/>
</dbReference>
<protein>
    <submittedName>
        <fullName evidence="7">DEAD/DEAH-box helicase</fullName>
    </submittedName>
</protein>
<dbReference type="GO" id="GO:0005829">
    <property type="term" value="C:cytosol"/>
    <property type="evidence" value="ECO:0000318"/>
    <property type="project" value="GO_Central"/>
</dbReference>
<dbReference type="GO" id="GO:0008143">
    <property type="term" value="F:poly(A) binding"/>
    <property type="evidence" value="ECO:0000318"/>
    <property type="project" value="GO_Central"/>
</dbReference>
<dbReference type="HOGENOM" id="CLU_357682_0_0_1"/>